<dbReference type="Gene3D" id="3.40.50.2000">
    <property type="entry name" value="Glycogen Phosphorylase B"/>
    <property type="match status" value="2"/>
</dbReference>
<accession>A0A1F5KBF4</accession>
<dbReference type="InterPro" id="IPR028098">
    <property type="entry name" value="Glyco_trans_4-like_N"/>
</dbReference>
<evidence type="ECO:0000256" key="1">
    <source>
        <dbReference type="ARBA" id="ARBA00022679"/>
    </source>
</evidence>
<dbReference type="Proteomes" id="UP000176527">
    <property type="component" value="Unassembled WGS sequence"/>
</dbReference>
<evidence type="ECO:0000259" key="2">
    <source>
        <dbReference type="Pfam" id="PF00534"/>
    </source>
</evidence>
<organism evidence="4 5">
    <name type="scientific">Candidatus Daviesbacteria bacterium RIFCSPHIGHO2_12_FULL_37_11</name>
    <dbReference type="NCBI Taxonomy" id="1797777"/>
    <lineage>
        <taxon>Bacteria</taxon>
        <taxon>Candidatus Daviesiibacteriota</taxon>
    </lineage>
</organism>
<feature type="domain" description="Glycosyl transferase family 1" evidence="2">
    <location>
        <begin position="196"/>
        <end position="356"/>
    </location>
</feature>
<dbReference type="GO" id="GO:0016757">
    <property type="term" value="F:glycosyltransferase activity"/>
    <property type="evidence" value="ECO:0007669"/>
    <property type="project" value="InterPro"/>
</dbReference>
<dbReference type="GO" id="GO:0009103">
    <property type="term" value="P:lipopolysaccharide biosynthetic process"/>
    <property type="evidence" value="ECO:0007669"/>
    <property type="project" value="TreeGrafter"/>
</dbReference>
<evidence type="ECO:0000313" key="4">
    <source>
        <dbReference type="EMBL" id="OGE38266.1"/>
    </source>
</evidence>
<dbReference type="PANTHER" id="PTHR46401">
    <property type="entry name" value="GLYCOSYLTRANSFERASE WBBK-RELATED"/>
    <property type="match status" value="1"/>
</dbReference>
<dbReference type="SUPFAM" id="SSF53756">
    <property type="entry name" value="UDP-Glycosyltransferase/glycogen phosphorylase"/>
    <property type="match status" value="1"/>
</dbReference>
<dbReference type="EMBL" id="MFDE01000025">
    <property type="protein sequence ID" value="OGE38266.1"/>
    <property type="molecule type" value="Genomic_DNA"/>
</dbReference>
<dbReference type="Pfam" id="PF00534">
    <property type="entry name" value="Glycos_transf_1"/>
    <property type="match status" value="1"/>
</dbReference>
<dbReference type="FunFam" id="3.40.50.2000:FF:000119">
    <property type="entry name" value="Glycosyl transferase group 1"/>
    <property type="match status" value="1"/>
</dbReference>
<dbReference type="Pfam" id="PF13439">
    <property type="entry name" value="Glyco_transf_4"/>
    <property type="match status" value="1"/>
</dbReference>
<evidence type="ECO:0000259" key="3">
    <source>
        <dbReference type="Pfam" id="PF13439"/>
    </source>
</evidence>
<dbReference type="PANTHER" id="PTHR46401:SF2">
    <property type="entry name" value="GLYCOSYLTRANSFERASE WBBK-RELATED"/>
    <property type="match status" value="1"/>
</dbReference>
<gene>
    <name evidence="4" type="ORF">A3F00_02990</name>
</gene>
<proteinExistence type="predicted"/>
<evidence type="ECO:0008006" key="6">
    <source>
        <dbReference type="Google" id="ProtNLM"/>
    </source>
</evidence>
<keyword evidence="1" id="KW-0808">Transferase</keyword>
<comment type="caution">
    <text evidence="4">The sequence shown here is derived from an EMBL/GenBank/DDBJ whole genome shotgun (WGS) entry which is preliminary data.</text>
</comment>
<protein>
    <recommendedName>
        <fullName evidence="6">Glycosyl transferase family 1 domain-containing protein</fullName>
    </recommendedName>
</protein>
<dbReference type="AlphaFoldDB" id="A0A1F5KBF4"/>
<dbReference type="InterPro" id="IPR001296">
    <property type="entry name" value="Glyco_trans_1"/>
</dbReference>
<feature type="domain" description="Glycosyltransferase subfamily 4-like N-terminal" evidence="3">
    <location>
        <begin position="17"/>
        <end position="171"/>
    </location>
</feature>
<evidence type="ECO:0000313" key="5">
    <source>
        <dbReference type="Proteomes" id="UP000176527"/>
    </source>
</evidence>
<sequence>MNIWIDGKEANQPNRVGSGQFAFEVIRNLEKLDHKNEYTILLPSLTMEDLPKERPGWNYKILKPNKLWTIVTLPLALYSAKVKPDLIFSPTHYIPRFSPVKRVVTIFDLAYLHFPEMFTKKDLWQLTNWSKYSIKKADHIITISKSTKKDIMKKYKVKSKKITVAYPGYDRKNYKLQITNFKLENIKKKYEILGGYIIYIGTIQPRKNLVRLMEAFARIVHLRGETKSTSGLHLGGGLQLVIAGKTTGPGRKGWKYEDILKTPKMLGIEDKIIFTGFVPAEDLPVLLYGAEAFVLPSLWEGFGIPVLEAMACGVPVIISNVSSLPEVAGNAGLLVDPYSIDQIEQAMRTLLTDKKLGGKKSKQGLEQVKKFSWEKCAKEILRSFNKLAN</sequence>
<reference evidence="4 5" key="1">
    <citation type="journal article" date="2016" name="Nat. Commun.">
        <title>Thousands of microbial genomes shed light on interconnected biogeochemical processes in an aquifer system.</title>
        <authorList>
            <person name="Anantharaman K."/>
            <person name="Brown C.T."/>
            <person name="Hug L.A."/>
            <person name="Sharon I."/>
            <person name="Castelle C.J."/>
            <person name="Probst A.J."/>
            <person name="Thomas B.C."/>
            <person name="Singh A."/>
            <person name="Wilkins M.J."/>
            <person name="Karaoz U."/>
            <person name="Brodie E.L."/>
            <person name="Williams K.H."/>
            <person name="Hubbard S.S."/>
            <person name="Banfield J.F."/>
        </authorList>
    </citation>
    <scope>NUCLEOTIDE SEQUENCE [LARGE SCALE GENOMIC DNA]</scope>
</reference>
<dbReference type="CDD" id="cd03809">
    <property type="entry name" value="GT4_MtfB-like"/>
    <property type="match status" value="1"/>
</dbReference>
<name>A0A1F5KBF4_9BACT</name>